<sequence>MSADEPTGAGTTPDPGPEPVAVPEQTMPEQPSAGHSDGQVPVAPPPAEPPDPATGDGPKAPEPGPASTAAPAAGPRPTPADQGGYRNKLHDLQSGETAEEDRDGTDTSWNGAGQQATAEAPADPPPPSVLSQGVTAIGPNAQAYNIVLAGEQRITVLRSHRTETWIKETQETYVTDAGFEQNLRVLADHRLLYLRAPVGSGRRTTAEMMLARLVGNGRVAGIEVSQDSVSLAEIAGQPDLLVADHGIVLELVRTGTVRSGTLGTLATLARDCRAYVVVLDDRAGSPDPSLRPYEILHTRPGAEPVLRRHLTWRLGQAQRCVGDCQPCQSLCHQDFVDRCLGEELVLEQLRSHPQPGEVTELAMALAEWSGVTEDLERALGGLRARLRALAAQLLKADSAGPESDKLPAAPRRQAFQIAYAVFDGFPLADAFRAGEVLLQILWAAQYAEERPTRVVFDGGVDQMLQSGLGAVGTDEPTEVAEHPLRARLSDPRLLVDVLDVVWNDFDGTRLPLLLWLNELVLTQRNGVPRRAAQLVGWLARYDFHEVYRLLLSGWARSGKSALRQAAAWALDIAAGDSRLLGQVRQQTHDWVRSSSPRLHDAAARTYGTRVGAVLPEDALRDLRVLAGRDDLNGSASVAFAMRALYLVAPDQTRVALIEWNREELYRVRVHAARALTLLARLAADEPHEGWPLLLADTVGVPEQRQGLIELWRNALIGPTTAYPAWAMFRNWLYLADTDPAIADEVVSLACPVLAGQLATRGRFHLRTWKSATPPCETARRLLELPWA</sequence>
<reference evidence="2 3" key="1">
    <citation type="submission" date="2018-10" db="EMBL/GenBank/DDBJ databases">
        <title>Sequencing the genomes of 1000 actinobacteria strains.</title>
        <authorList>
            <person name="Klenk H.-P."/>
        </authorList>
    </citation>
    <scope>NUCLEOTIDE SEQUENCE [LARGE SCALE GENOMIC DNA]</scope>
    <source>
        <strain evidence="2 3">DSM 45175</strain>
    </source>
</reference>
<dbReference type="AlphaFoldDB" id="A0A495JED0"/>
<dbReference type="OrthoDB" id="3319826at2"/>
<evidence type="ECO:0000313" key="2">
    <source>
        <dbReference type="EMBL" id="RKR87247.1"/>
    </source>
</evidence>
<accession>A0A495JED0</accession>
<gene>
    <name evidence="2" type="ORF">BDK92_1521</name>
</gene>
<feature type="compositionally biased region" description="Pro residues" evidence="1">
    <location>
        <begin position="42"/>
        <end position="52"/>
    </location>
</feature>
<keyword evidence="3" id="KW-1185">Reference proteome</keyword>
<feature type="compositionally biased region" description="Polar residues" evidence="1">
    <location>
        <begin position="106"/>
        <end position="115"/>
    </location>
</feature>
<dbReference type="EMBL" id="RBKT01000001">
    <property type="protein sequence ID" value="RKR87247.1"/>
    <property type="molecule type" value="Genomic_DNA"/>
</dbReference>
<dbReference type="RefSeq" id="WP_121155862.1">
    <property type="nucleotide sequence ID" value="NZ_RBKT01000001.1"/>
</dbReference>
<name>A0A495JED0_9ACTN</name>
<protein>
    <submittedName>
        <fullName evidence="2">Uncharacterized protein</fullName>
    </submittedName>
</protein>
<feature type="region of interest" description="Disordered" evidence="1">
    <location>
        <begin position="1"/>
        <end position="134"/>
    </location>
</feature>
<comment type="caution">
    <text evidence="2">The sequence shown here is derived from an EMBL/GenBank/DDBJ whole genome shotgun (WGS) entry which is preliminary data.</text>
</comment>
<evidence type="ECO:0000256" key="1">
    <source>
        <dbReference type="SAM" id="MobiDB-lite"/>
    </source>
</evidence>
<evidence type="ECO:0000313" key="3">
    <source>
        <dbReference type="Proteomes" id="UP000277671"/>
    </source>
</evidence>
<proteinExistence type="predicted"/>
<feature type="compositionally biased region" description="Low complexity" evidence="1">
    <location>
        <begin position="65"/>
        <end position="75"/>
    </location>
</feature>
<organism evidence="2 3">
    <name type="scientific">Micromonospora pisi</name>
    <dbReference type="NCBI Taxonomy" id="589240"/>
    <lineage>
        <taxon>Bacteria</taxon>
        <taxon>Bacillati</taxon>
        <taxon>Actinomycetota</taxon>
        <taxon>Actinomycetes</taxon>
        <taxon>Micromonosporales</taxon>
        <taxon>Micromonosporaceae</taxon>
        <taxon>Micromonospora</taxon>
    </lineage>
</organism>
<feature type="compositionally biased region" description="Low complexity" evidence="1">
    <location>
        <begin position="1"/>
        <end position="13"/>
    </location>
</feature>
<dbReference type="Proteomes" id="UP000277671">
    <property type="component" value="Unassembled WGS sequence"/>
</dbReference>